<evidence type="ECO:0000313" key="4">
    <source>
        <dbReference type="EMBL" id="PWF45961.1"/>
    </source>
</evidence>
<comment type="caution">
    <text evidence="4">The sequence shown here is derived from an EMBL/GenBank/DDBJ whole genome shotgun (WGS) entry which is preliminary data.</text>
</comment>
<dbReference type="PROSITE" id="PS50883">
    <property type="entry name" value="EAL"/>
    <property type="match status" value="1"/>
</dbReference>
<dbReference type="PROSITE" id="PS50110">
    <property type="entry name" value="RESPONSE_REGULATORY"/>
    <property type="match status" value="1"/>
</dbReference>
<dbReference type="Proteomes" id="UP000241421">
    <property type="component" value="Unassembled WGS sequence"/>
</dbReference>
<reference evidence="4 5" key="1">
    <citation type="submission" date="2018-04" db="EMBL/GenBank/DDBJ databases">
        <title>Massilia violaceinigra sp. nov., a novel purple-pigmented bacterium isolated from Tianshan glacier, Xinjiang, China.</title>
        <authorList>
            <person name="Wang H."/>
        </authorList>
    </citation>
    <scope>NUCLEOTIDE SEQUENCE [LARGE SCALE GENOMIC DNA]</scope>
    <source>
        <strain evidence="4 5">B448-2</strain>
    </source>
</reference>
<organism evidence="4 5">
    <name type="scientific">Massilia glaciei</name>
    <dbReference type="NCBI Taxonomy" id="1524097"/>
    <lineage>
        <taxon>Bacteria</taxon>
        <taxon>Pseudomonadati</taxon>
        <taxon>Pseudomonadota</taxon>
        <taxon>Betaproteobacteria</taxon>
        <taxon>Burkholderiales</taxon>
        <taxon>Oxalobacteraceae</taxon>
        <taxon>Telluria group</taxon>
        <taxon>Massilia</taxon>
    </lineage>
</organism>
<dbReference type="Pfam" id="PF00563">
    <property type="entry name" value="EAL"/>
    <property type="match status" value="1"/>
</dbReference>
<dbReference type="InterPro" id="IPR011006">
    <property type="entry name" value="CheY-like_superfamily"/>
</dbReference>
<accession>A0A2U2HI01</accession>
<dbReference type="GO" id="GO:0071111">
    <property type="term" value="F:cyclic-guanylate-specific phosphodiesterase activity"/>
    <property type="evidence" value="ECO:0007669"/>
    <property type="project" value="InterPro"/>
</dbReference>
<evidence type="ECO:0000256" key="1">
    <source>
        <dbReference type="PROSITE-ProRule" id="PRU00169"/>
    </source>
</evidence>
<dbReference type="AlphaFoldDB" id="A0A2U2HI01"/>
<sequence>MDISHLHFLVADTDAAQRRFLGAMLAQMGVAHVGEQSDGHAVLRCLQEPSGAPVDIAIIDLALPGLDGLALIRHLAQGECATAIIIIGAQEKSLLFAVETTAHAYGVDLLGTIAKPVAQHALGALLAHYVPPQPPSARREEPVFGFAEVQAGLAANQFEPYFQPKIELATGHVKGLEAFARWLHPEHGVLTPASFSGALERNKRIDMLDWTMLERSVARCSAFHGAGIPMAVSLNLAHETMAHADFLRDVGACLARHGVLPDYVTFEITESAALTDDAGFLERMVRLRMFGFGLAVDDYGTGASNLQLLARVPFTELKIDRSFVDGASKRRVLGTVLSSCLGLARSLERKSVAVGVETRQDWDFLQGLGCTYAQGYHIAKPMPAENIAGWMEEWRQFF</sequence>
<dbReference type="InterPro" id="IPR035919">
    <property type="entry name" value="EAL_sf"/>
</dbReference>
<dbReference type="EMBL" id="PXWF02000249">
    <property type="protein sequence ID" value="PWF45961.1"/>
    <property type="molecule type" value="Genomic_DNA"/>
</dbReference>
<feature type="domain" description="Response regulatory" evidence="2">
    <location>
        <begin position="7"/>
        <end position="130"/>
    </location>
</feature>
<dbReference type="SUPFAM" id="SSF52172">
    <property type="entry name" value="CheY-like"/>
    <property type="match status" value="1"/>
</dbReference>
<dbReference type="Pfam" id="PF00072">
    <property type="entry name" value="Response_reg"/>
    <property type="match status" value="1"/>
</dbReference>
<dbReference type="InterPro" id="IPR001633">
    <property type="entry name" value="EAL_dom"/>
</dbReference>
<dbReference type="PANTHER" id="PTHR33121:SF79">
    <property type="entry name" value="CYCLIC DI-GMP PHOSPHODIESTERASE PDED-RELATED"/>
    <property type="match status" value="1"/>
</dbReference>
<feature type="domain" description="EAL" evidence="3">
    <location>
        <begin position="142"/>
        <end position="395"/>
    </location>
</feature>
<keyword evidence="5" id="KW-1185">Reference proteome</keyword>
<dbReference type="OrthoDB" id="9813903at2"/>
<dbReference type="Gene3D" id="3.40.50.2300">
    <property type="match status" value="1"/>
</dbReference>
<evidence type="ECO:0000259" key="2">
    <source>
        <dbReference type="PROSITE" id="PS50110"/>
    </source>
</evidence>
<dbReference type="InterPro" id="IPR001789">
    <property type="entry name" value="Sig_transdc_resp-reg_receiver"/>
</dbReference>
<dbReference type="SUPFAM" id="SSF141868">
    <property type="entry name" value="EAL domain-like"/>
    <property type="match status" value="1"/>
</dbReference>
<dbReference type="InterPro" id="IPR050706">
    <property type="entry name" value="Cyclic-di-GMP_PDE-like"/>
</dbReference>
<keyword evidence="1" id="KW-0597">Phosphoprotein</keyword>
<protein>
    <submittedName>
        <fullName evidence="4">Oxygen sensor protein</fullName>
    </submittedName>
</protein>
<dbReference type="GO" id="GO:0000160">
    <property type="term" value="P:phosphorelay signal transduction system"/>
    <property type="evidence" value="ECO:0007669"/>
    <property type="project" value="InterPro"/>
</dbReference>
<dbReference type="CDD" id="cd01948">
    <property type="entry name" value="EAL"/>
    <property type="match status" value="1"/>
</dbReference>
<proteinExistence type="predicted"/>
<name>A0A2U2HI01_9BURK</name>
<evidence type="ECO:0000313" key="5">
    <source>
        <dbReference type="Proteomes" id="UP000241421"/>
    </source>
</evidence>
<evidence type="ECO:0000259" key="3">
    <source>
        <dbReference type="PROSITE" id="PS50883"/>
    </source>
</evidence>
<dbReference type="Gene3D" id="3.20.20.450">
    <property type="entry name" value="EAL domain"/>
    <property type="match status" value="1"/>
</dbReference>
<dbReference type="SMART" id="SM00052">
    <property type="entry name" value="EAL"/>
    <property type="match status" value="1"/>
</dbReference>
<dbReference type="SMART" id="SM00448">
    <property type="entry name" value="REC"/>
    <property type="match status" value="1"/>
</dbReference>
<dbReference type="PANTHER" id="PTHR33121">
    <property type="entry name" value="CYCLIC DI-GMP PHOSPHODIESTERASE PDEF"/>
    <property type="match status" value="1"/>
</dbReference>
<feature type="modified residue" description="4-aspartylphosphate" evidence="1">
    <location>
        <position position="60"/>
    </location>
</feature>
<dbReference type="RefSeq" id="WP_106758577.1">
    <property type="nucleotide sequence ID" value="NZ_PXWF02000249.1"/>
</dbReference>
<gene>
    <name evidence="4" type="ORF">C7C56_017070</name>
</gene>